<gene>
    <name evidence="2" type="ORF">IV56_GL000787</name>
</gene>
<accession>A0A0R2MT65</accession>
<proteinExistence type="predicted"/>
<evidence type="ECO:0000313" key="2">
    <source>
        <dbReference type="EMBL" id="KRO16798.1"/>
    </source>
</evidence>
<dbReference type="AlphaFoldDB" id="A0A0R2MT65"/>
<comment type="caution">
    <text evidence="2">The sequence shown here is derived from an EMBL/GenBank/DDBJ whole genome shotgun (WGS) entry which is preliminary data.</text>
</comment>
<dbReference type="InterPro" id="IPR051604">
    <property type="entry name" value="Ergot_Alk_Oxidoreductase"/>
</dbReference>
<keyword evidence="3" id="KW-1185">Reference proteome</keyword>
<dbReference type="CDD" id="cd05269">
    <property type="entry name" value="TMR_SDR_a"/>
    <property type="match status" value="1"/>
</dbReference>
<dbReference type="SUPFAM" id="SSF51735">
    <property type="entry name" value="NAD(P)-binding Rossmann-fold domains"/>
    <property type="match status" value="1"/>
</dbReference>
<dbReference type="STRING" id="1293598.IV56_GL000787"/>
<dbReference type="Gene3D" id="3.40.50.720">
    <property type="entry name" value="NAD(P)-binding Rossmann-like Domain"/>
    <property type="match status" value="1"/>
</dbReference>
<evidence type="ECO:0000259" key="1">
    <source>
        <dbReference type="Pfam" id="PF05368"/>
    </source>
</evidence>
<reference evidence="2 3" key="1">
    <citation type="journal article" date="2015" name="Genome Announc.">
        <title>Expanding the biotechnology potential of lactobacilli through comparative genomics of 213 strains and associated genera.</title>
        <authorList>
            <person name="Sun Z."/>
            <person name="Harris H.M."/>
            <person name="McCann A."/>
            <person name="Guo C."/>
            <person name="Argimon S."/>
            <person name="Zhang W."/>
            <person name="Yang X."/>
            <person name="Jeffery I.B."/>
            <person name="Cooney J.C."/>
            <person name="Kagawa T.F."/>
            <person name="Liu W."/>
            <person name="Song Y."/>
            <person name="Salvetti E."/>
            <person name="Wrobel A."/>
            <person name="Rasinkangas P."/>
            <person name="Parkhill J."/>
            <person name="Rea M.C."/>
            <person name="O'Sullivan O."/>
            <person name="Ritari J."/>
            <person name="Douillard F.P."/>
            <person name="Paul Ross R."/>
            <person name="Yang R."/>
            <person name="Briner A.E."/>
            <person name="Felis G.E."/>
            <person name="de Vos W.M."/>
            <person name="Barrangou R."/>
            <person name="Klaenhammer T.R."/>
            <person name="Caufield P.W."/>
            <person name="Cui Y."/>
            <person name="Zhang H."/>
            <person name="O'Toole P.W."/>
        </authorList>
    </citation>
    <scope>NUCLEOTIDE SEQUENCE [LARGE SCALE GENOMIC DNA]</scope>
    <source>
        <strain evidence="2 3">DSM 24301</strain>
    </source>
</reference>
<dbReference type="InterPro" id="IPR008030">
    <property type="entry name" value="NmrA-like"/>
</dbReference>
<dbReference type="EMBL" id="JQCE01000032">
    <property type="protein sequence ID" value="KRO16798.1"/>
    <property type="molecule type" value="Genomic_DNA"/>
</dbReference>
<name>A0A0R2MT65_9LACO</name>
<sequence>MTHILIIGGTGNIGSPLVQNLANNPDVSLTVGVHQLSKAQSHFANWPNLNLVHFDFLDPKTFPDAFSGVEKIFFIRPPQLAKPKQDMAPFIDYAQQQHIKQIVFVSLLGVEKNPMTPHHQIENMIQQHDIPYTFIRPSFFMQNLSSTHQYDIQVNHDLFIPAGHAKTSFIDTRDIADVAAVCLTDAQYVNQKLDITGPAALTYDEIATIMTQILNTPITYSRPSLLKFRHVMRKRGLPKDFVNVMVMLYLITQLGNAKTVNDTVQRVLNREPRDIQTFISDYRDDFLSPQ</sequence>
<dbReference type="PANTHER" id="PTHR43162">
    <property type="match status" value="1"/>
</dbReference>
<dbReference type="PATRIC" id="fig|1293598.4.peg.835"/>
<dbReference type="Gene3D" id="3.90.25.10">
    <property type="entry name" value="UDP-galactose 4-epimerase, domain 1"/>
    <property type="match status" value="1"/>
</dbReference>
<dbReference type="InterPro" id="IPR036291">
    <property type="entry name" value="NAD(P)-bd_dom_sf"/>
</dbReference>
<dbReference type="Pfam" id="PF05368">
    <property type="entry name" value="NmrA"/>
    <property type="match status" value="1"/>
</dbReference>
<dbReference type="Proteomes" id="UP000050969">
    <property type="component" value="Unassembled WGS sequence"/>
</dbReference>
<evidence type="ECO:0000313" key="3">
    <source>
        <dbReference type="Proteomes" id="UP000050969"/>
    </source>
</evidence>
<feature type="domain" description="NmrA-like" evidence="1">
    <location>
        <begin position="3"/>
        <end position="254"/>
    </location>
</feature>
<dbReference type="PANTHER" id="PTHR43162:SF1">
    <property type="entry name" value="PRESTALK A DIFFERENTIATION PROTEIN A"/>
    <property type="match status" value="1"/>
</dbReference>
<dbReference type="OrthoDB" id="339107at2"/>
<dbReference type="RefSeq" id="WP_054777441.1">
    <property type="nucleotide sequence ID" value="NZ_BBBX01000013.1"/>
</dbReference>
<organism evidence="2 3">
    <name type="scientific">Lacticaseibacillus saniviri JCM 17471 = DSM 24301</name>
    <dbReference type="NCBI Taxonomy" id="1293598"/>
    <lineage>
        <taxon>Bacteria</taxon>
        <taxon>Bacillati</taxon>
        <taxon>Bacillota</taxon>
        <taxon>Bacilli</taxon>
        <taxon>Lactobacillales</taxon>
        <taxon>Lactobacillaceae</taxon>
        <taxon>Lacticaseibacillus</taxon>
    </lineage>
</organism>
<protein>
    <recommendedName>
        <fullName evidence="1">NmrA-like domain-containing protein</fullName>
    </recommendedName>
</protein>